<organism evidence="13 14">
    <name type="scientific">Pseudocercospora fuligena</name>
    <dbReference type="NCBI Taxonomy" id="685502"/>
    <lineage>
        <taxon>Eukaryota</taxon>
        <taxon>Fungi</taxon>
        <taxon>Dikarya</taxon>
        <taxon>Ascomycota</taxon>
        <taxon>Pezizomycotina</taxon>
        <taxon>Dothideomycetes</taxon>
        <taxon>Dothideomycetidae</taxon>
        <taxon>Mycosphaerellales</taxon>
        <taxon>Mycosphaerellaceae</taxon>
        <taxon>Pseudocercospora</taxon>
    </lineage>
</organism>
<protein>
    <recommendedName>
        <fullName evidence="10">Peroxidase</fullName>
        <ecNumber evidence="10">1.11.1.-</ecNumber>
    </recommendedName>
</protein>
<dbReference type="GO" id="GO:0034599">
    <property type="term" value="P:cellular response to oxidative stress"/>
    <property type="evidence" value="ECO:0007669"/>
    <property type="project" value="InterPro"/>
</dbReference>
<feature type="binding site" evidence="7">
    <location>
        <position position="117"/>
    </location>
    <ligand>
        <name>Ca(2+)</name>
        <dbReference type="ChEBI" id="CHEBI:29108"/>
        <label>1</label>
    </ligand>
</feature>
<keyword evidence="3 7" id="KW-0349">Heme</keyword>
<evidence type="ECO:0000256" key="8">
    <source>
        <dbReference type="PIRSR" id="PIRSR601621-3"/>
    </source>
</evidence>
<gene>
    <name evidence="13" type="ORF">HII31_02252</name>
</gene>
<keyword evidence="9" id="KW-1015">Disulfide bond</keyword>
<comment type="caution">
    <text evidence="13">The sequence shown here is derived from an EMBL/GenBank/DDBJ whole genome shotgun (WGS) entry which is preliminary data.</text>
</comment>
<comment type="cofactor">
    <cofactor evidence="7">
        <name>heme b</name>
        <dbReference type="ChEBI" id="CHEBI:60344"/>
    </cofactor>
    <text evidence="7">Binds 1 heme b (iron(II)-protoporphyrin IX) group per subunit.</text>
</comment>
<dbReference type="Gene3D" id="1.10.520.10">
    <property type="match status" value="1"/>
</dbReference>
<accession>A0A8H6RS77</accession>
<dbReference type="OrthoDB" id="2113341at2759"/>
<dbReference type="GO" id="GO:0042744">
    <property type="term" value="P:hydrogen peroxide catabolic process"/>
    <property type="evidence" value="ECO:0007669"/>
    <property type="project" value="TreeGrafter"/>
</dbReference>
<comment type="cofactor">
    <cofactor evidence="7 10">
        <name>Ca(2+)</name>
        <dbReference type="ChEBI" id="CHEBI:29108"/>
    </cofactor>
    <text evidence="7 10">Binds 2 calcium ions per subunit.</text>
</comment>
<keyword evidence="14" id="KW-1185">Reference proteome</keyword>
<evidence type="ECO:0000256" key="3">
    <source>
        <dbReference type="ARBA" id="ARBA00022617"/>
    </source>
</evidence>
<feature type="site" description="Transition state stabilizer" evidence="8">
    <location>
        <position position="91"/>
    </location>
</feature>
<feature type="binding site" evidence="7">
    <location>
        <position position="113"/>
    </location>
    <ligand>
        <name>Ca(2+)</name>
        <dbReference type="ChEBI" id="CHEBI:29108"/>
        <label>1</label>
    </ligand>
</feature>
<reference evidence="13" key="1">
    <citation type="submission" date="2020-04" db="EMBL/GenBank/DDBJ databases">
        <title>Draft genome resource of the tomato pathogen Pseudocercospora fuligena.</title>
        <authorList>
            <person name="Zaccaron A."/>
        </authorList>
    </citation>
    <scope>NUCLEOTIDE SEQUENCE</scope>
    <source>
        <strain evidence="13">PF001</strain>
    </source>
</reference>
<dbReference type="GO" id="GO:0004601">
    <property type="term" value="F:peroxidase activity"/>
    <property type="evidence" value="ECO:0007669"/>
    <property type="project" value="UniProtKB-KW"/>
</dbReference>
<evidence type="ECO:0000259" key="12">
    <source>
        <dbReference type="PROSITE" id="PS50873"/>
    </source>
</evidence>
<proteinExistence type="inferred from homology"/>
<sequence>MNLLFLSLTVGAIAFDPRALLAVSDDKPTSGKAVIPGGYGPPKTEPVKAEPAQSGSSGNDSKTCPEVWTKIAAEFKKDFAGCNNLARSAIRFAFHDSGAYSSKNEPYAPASGGADGSLLLNEEEISREAEQSMKSQFRDPYLLPAYKKYKDQGVSAADIVQFAGSVGVRSCKIEHGYPGLVIRTVVGRRESSKAAPDGNLPAAFGPNSTADVLIKLWEDKGFSARELAALVGAHSTSTAFAQTKHGVPEGGQQDDTPTTWDNNYFKVQQADKVPKNVYRFESDMNLATQNDTTKAAPFSSLVSLAFPQQMR</sequence>
<dbReference type="GO" id="GO:0020037">
    <property type="term" value="F:heme binding"/>
    <property type="evidence" value="ECO:0007669"/>
    <property type="project" value="UniProtKB-UniRule"/>
</dbReference>
<dbReference type="InterPro" id="IPR010255">
    <property type="entry name" value="Haem_peroxidase_sf"/>
</dbReference>
<evidence type="ECO:0000256" key="11">
    <source>
        <dbReference type="SAM" id="MobiDB-lite"/>
    </source>
</evidence>
<dbReference type="InterPro" id="IPR044831">
    <property type="entry name" value="Ccp1-like"/>
</dbReference>
<evidence type="ECO:0000256" key="1">
    <source>
        <dbReference type="ARBA" id="ARBA00006089"/>
    </source>
</evidence>
<dbReference type="Gene3D" id="1.10.420.10">
    <property type="entry name" value="Peroxidase, domain 2"/>
    <property type="match status" value="1"/>
</dbReference>
<dbReference type="EMBL" id="JABCIY010000025">
    <property type="protein sequence ID" value="KAF7196524.1"/>
    <property type="molecule type" value="Genomic_DNA"/>
</dbReference>
<dbReference type="PANTHER" id="PTHR31356:SF66">
    <property type="entry name" value="CATALASE-PEROXIDASE"/>
    <property type="match status" value="1"/>
</dbReference>
<feature type="region of interest" description="Disordered" evidence="11">
    <location>
        <begin position="26"/>
        <end position="63"/>
    </location>
</feature>
<keyword evidence="7 10" id="KW-0106">Calcium</keyword>
<feature type="compositionally biased region" description="Polar residues" evidence="11">
    <location>
        <begin position="53"/>
        <end position="62"/>
    </location>
</feature>
<keyword evidence="4 10" id="KW-0560">Oxidoreductase</keyword>
<name>A0A8H6RS77_9PEZI</name>
<comment type="similarity">
    <text evidence="1 10">Belongs to the peroxidase family. Ligninase subfamily.</text>
</comment>
<dbReference type="PROSITE" id="PS50873">
    <property type="entry name" value="PEROXIDASE_4"/>
    <property type="match status" value="1"/>
</dbReference>
<feature type="binding site" evidence="7">
    <location>
        <position position="235"/>
    </location>
    <ligand>
        <name>Ca(2+)</name>
        <dbReference type="ChEBI" id="CHEBI:29108"/>
        <label>2</label>
    </ligand>
</feature>
<dbReference type="PANTHER" id="PTHR31356">
    <property type="entry name" value="THYLAKOID LUMENAL 29 KDA PROTEIN, CHLOROPLASTIC-RELATED"/>
    <property type="match status" value="1"/>
</dbReference>
<dbReference type="SUPFAM" id="SSF48113">
    <property type="entry name" value="Heme-dependent peroxidases"/>
    <property type="match status" value="1"/>
</dbReference>
<feature type="binding site" evidence="7">
    <location>
        <position position="256"/>
    </location>
    <ligand>
        <name>Ca(2+)</name>
        <dbReference type="ChEBI" id="CHEBI:29108"/>
        <label>2</label>
    </ligand>
</feature>
<evidence type="ECO:0000256" key="7">
    <source>
        <dbReference type="PIRSR" id="PIRSR601621-2"/>
    </source>
</evidence>
<feature type="active site" description="Proton acceptor" evidence="6">
    <location>
        <position position="95"/>
    </location>
</feature>
<keyword evidence="5" id="KW-0325">Glycoprotein</keyword>
<evidence type="ECO:0000256" key="10">
    <source>
        <dbReference type="RuleBase" id="RU363051"/>
    </source>
</evidence>
<dbReference type="GO" id="GO:0000302">
    <property type="term" value="P:response to reactive oxygen species"/>
    <property type="evidence" value="ECO:0007669"/>
    <property type="project" value="TreeGrafter"/>
</dbReference>
<evidence type="ECO:0000256" key="9">
    <source>
        <dbReference type="PIRSR" id="PIRSR601621-4"/>
    </source>
</evidence>
<evidence type="ECO:0000313" key="14">
    <source>
        <dbReference type="Proteomes" id="UP000660729"/>
    </source>
</evidence>
<feature type="binding site" evidence="7">
    <location>
        <position position="261"/>
    </location>
    <ligand>
        <name>Ca(2+)</name>
        <dbReference type="ChEBI" id="CHEBI:29108"/>
        <label>2</label>
    </ligand>
</feature>
<evidence type="ECO:0000256" key="4">
    <source>
        <dbReference type="ARBA" id="ARBA00023002"/>
    </source>
</evidence>
<dbReference type="PRINTS" id="PR00458">
    <property type="entry name" value="PEROXIDASE"/>
</dbReference>
<keyword evidence="7" id="KW-0408">Iron</keyword>
<feature type="binding site" evidence="7">
    <location>
        <position position="115"/>
    </location>
    <ligand>
        <name>Ca(2+)</name>
        <dbReference type="ChEBI" id="CHEBI:29108"/>
        <label>1</label>
    </ligand>
</feature>
<evidence type="ECO:0000256" key="2">
    <source>
        <dbReference type="ARBA" id="ARBA00022559"/>
    </source>
</evidence>
<evidence type="ECO:0000313" key="13">
    <source>
        <dbReference type="EMBL" id="KAF7196524.1"/>
    </source>
</evidence>
<dbReference type="Pfam" id="PF00141">
    <property type="entry name" value="peroxidase"/>
    <property type="match status" value="1"/>
</dbReference>
<keyword evidence="2 10" id="KW-0575">Peroxidase</keyword>
<feature type="binding site" description="axial binding residue" evidence="7">
    <location>
        <position position="234"/>
    </location>
    <ligand>
        <name>heme b</name>
        <dbReference type="ChEBI" id="CHEBI:60344"/>
    </ligand>
    <ligandPart>
        <name>Fe</name>
        <dbReference type="ChEBI" id="CHEBI:18248"/>
    </ligandPart>
</feature>
<dbReference type="PRINTS" id="PR00462">
    <property type="entry name" value="LIGNINASE"/>
</dbReference>
<evidence type="ECO:0000256" key="5">
    <source>
        <dbReference type="ARBA" id="ARBA00023180"/>
    </source>
</evidence>
<dbReference type="GO" id="GO:0046872">
    <property type="term" value="F:metal ion binding"/>
    <property type="evidence" value="ECO:0007669"/>
    <property type="project" value="UniProtKB-UniRule"/>
</dbReference>
<dbReference type="InterPro" id="IPR001621">
    <property type="entry name" value="Ligninase"/>
</dbReference>
<evidence type="ECO:0000256" key="6">
    <source>
        <dbReference type="PIRSR" id="PIRSR601621-1"/>
    </source>
</evidence>
<dbReference type="AlphaFoldDB" id="A0A8H6RS77"/>
<keyword evidence="7 10" id="KW-0479">Metal-binding</keyword>
<feature type="domain" description="Plant heme peroxidase family profile" evidence="12">
    <location>
        <begin position="61"/>
        <end position="300"/>
    </location>
</feature>
<dbReference type="EC" id="1.11.1.-" evidence="10"/>
<dbReference type="Proteomes" id="UP000660729">
    <property type="component" value="Unassembled WGS sequence"/>
</dbReference>
<feature type="binding site" evidence="7">
    <location>
        <position position="96"/>
    </location>
    <ligand>
        <name>Ca(2+)</name>
        <dbReference type="ChEBI" id="CHEBI:29108"/>
        <label>1</label>
    </ligand>
</feature>
<feature type="disulfide bond" evidence="9">
    <location>
        <begin position="82"/>
        <end position="171"/>
    </location>
</feature>
<feature type="binding site" evidence="7">
    <location>
        <position position="254"/>
    </location>
    <ligand>
        <name>Ca(2+)</name>
        <dbReference type="ChEBI" id="CHEBI:29108"/>
        <label>2</label>
    </ligand>
</feature>
<dbReference type="InterPro" id="IPR002016">
    <property type="entry name" value="Haem_peroxidase"/>
</dbReference>